<gene>
    <name evidence="4" type="ORF">SPRI_1847</name>
</gene>
<feature type="transmembrane region" description="Helical" evidence="2">
    <location>
        <begin position="600"/>
        <end position="620"/>
    </location>
</feature>
<dbReference type="KEGG" id="spri:SPRI_1847"/>
<keyword evidence="3" id="KW-0732">Signal</keyword>
<dbReference type="CDD" id="cd00198">
    <property type="entry name" value="vWFA"/>
    <property type="match status" value="1"/>
</dbReference>
<sequence length="800" mass="84021">MDMFRKTGVPVLICALLILPAAAPGQAAGPLGRAAAPASDGPEPIDFAVVVDQSESLSEKDLAREVEAASLITQGEISARSRAAVIGFGSSEKPGQSPVSEVCALTTADTAGRQRLSDCVQQLAHRDDRKTGPGTDFPAAVRQAVDRLTENGDKDVPKVVFLLTDGRLDVSDSPEYGTDEASRQANGAKRLTEELARARREFVQIWPLGFGARIDRAALTRMAEGGFSNGCADLPGAAPKMRVVDSSAQIDKALQETFAAARCARVAHGTVGKPPADLSVTIPPIATDGSLTVGKHDPKVTVTYYDPKGRRVPTQGEFDGSAFETSGQDGPVEALRVKNPLPGKWRVHIEAPEGHRDREVAVRAIWQGRLRSAVTLSPASPRPGEEAVVEVRMQTRRGVVITDPEQLEGVRVSARMTGEGFDPVVVPLSDGGRKPDERAKDARYAGRFTVPATASGELRLTTEMTAPGITSDRRPLHARISQGTEVLTAGLSVDRGGDVHPGQTVSGTLDVTNDDSGPHTLRLSLADQPPGSALRISPATVNAAPGGSSTPFTVTLGPDVPLGELSGRITVTDLGDGGRVVDNVFLGVRVTAEPTLWDRWWWAFTGAALLLCALAAVVAVRQRAGARRRDLSGVRLELRAEGQRPDTLTIRAGQSTGGEFLFGVGRSGGSAPALRRGGGSQAYRLRRTTAGQLLLKPPGGPERAIGQGQPAGLADGFELVVGDARTASGTGRAGRDGEGRRGGQGRREGGGPFGRRRVPGPRGPRPENSTDRTGPRGGRSRGDASAAPPRRGTTPPDPNF</sequence>
<dbReference type="InterPro" id="IPR002035">
    <property type="entry name" value="VWF_A"/>
</dbReference>
<dbReference type="InterPro" id="IPR036465">
    <property type="entry name" value="vWFA_dom_sf"/>
</dbReference>
<dbReference type="Proteomes" id="UP000060513">
    <property type="component" value="Chromosome"/>
</dbReference>
<dbReference type="PROSITE" id="PS50234">
    <property type="entry name" value="VWFA"/>
    <property type="match status" value="1"/>
</dbReference>
<feature type="region of interest" description="Disordered" evidence="1">
    <location>
        <begin position="725"/>
        <end position="800"/>
    </location>
</feature>
<dbReference type="RefSeq" id="WP_005310604.1">
    <property type="nucleotide sequence ID" value="NZ_JBEXZU010000001.1"/>
</dbReference>
<dbReference type="SMART" id="SM00327">
    <property type="entry name" value="VWA"/>
    <property type="match status" value="1"/>
</dbReference>
<evidence type="ECO:0000256" key="3">
    <source>
        <dbReference type="SAM" id="SignalP"/>
    </source>
</evidence>
<dbReference type="OrthoDB" id="163530at2"/>
<organism evidence="4">
    <name type="scientific">Streptomyces pristinaespiralis</name>
    <dbReference type="NCBI Taxonomy" id="38300"/>
    <lineage>
        <taxon>Bacteria</taxon>
        <taxon>Bacillati</taxon>
        <taxon>Actinomycetota</taxon>
        <taxon>Actinomycetes</taxon>
        <taxon>Kitasatosporales</taxon>
        <taxon>Streptomycetaceae</taxon>
        <taxon>Streptomyces</taxon>
    </lineage>
</organism>
<evidence type="ECO:0000313" key="4">
    <source>
        <dbReference type="EMBL" id="ALC20153.1"/>
    </source>
</evidence>
<evidence type="ECO:0000256" key="1">
    <source>
        <dbReference type="SAM" id="MobiDB-lite"/>
    </source>
</evidence>
<dbReference type="Gene3D" id="3.40.50.410">
    <property type="entry name" value="von Willebrand factor, type A domain"/>
    <property type="match status" value="1"/>
</dbReference>
<feature type="chain" id="PRO_5043635295" evidence="3">
    <location>
        <begin position="28"/>
        <end position="800"/>
    </location>
</feature>
<dbReference type="Pfam" id="PF13519">
    <property type="entry name" value="VWA_2"/>
    <property type="match status" value="1"/>
</dbReference>
<feature type="signal peptide" evidence="3">
    <location>
        <begin position="1"/>
        <end position="27"/>
    </location>
</feature>
<reference evidence="4 5" key="1">
    <citation type="submission" date="2015-08" db="EMBL/GenBank/DDBJ databases">
        <title>Genome sequence of the pristinamycin over-producing bacterium Streptomyces pristinaespiralis HCCB10218.</title>
        <authorList>
            <person name="Tian J."/>
            <person name="Yang J."/>
            <person name="Li L."/>
            <person name="Ruan L."/>
            <person name="Wei W."/>
            <person name="Zheng G."/>
            <person name="Wei Z."/>
            <person name="Yang S."/>
            <person name="Ge M."/>
            <person name="Jiang W."/>
            <person name="Lu Y."/>
        </authorList>
    </citation>
    <scope>NUCLEOTIDE SEQUENCE [LARGE SCALE GENOMIC DNA]</scope>
    <source>
        <strain evidence="4 5">HCCB 10218</strain>
    </source>
</reference>
<dbReference type="SUPFAM" id="SSF53300">
    <property type="entry name" value="vWA-like"/>
    <property type="match status" value="1"/>
</dbReference>
<name>A0A0M3QHU8_STRPR</name>
<dbReference type="EMBL" id="CP011340">
    <property type="protein sequence ID" value="ALC20153.1"/>
    <property type="molecule type" value="Genomic_DNA"/>
</dbReference>
<protein>
    <submittedName>
        <fullName evidence="4">von Willebrand factor type A</fullName>
    </submittedName>
</protein>
<accession>A0A0M3QHU8</accession>
<evidence type="ECO:0000313" key="5">
    <source>
        <dbReference type="Proteomes" id="UP000060513"/>
    </source>
</evidence>
<keyword evidence="2" id="KW-1133">Transmembrane helix</keyword>
<feature type="compositionally biased region" description="Basic and acidic residues" evidence="1">
    <location>
        <begin position="733"/>
        <end position="749"/>
    </location>
</feature>
<dbReference type="PATRIC" id="fig|38300.4.peg.1960"/>
<dbReference type="STRING" id="38300.SPRI_1847"/>
<dbReference type="OMA" id="WRVHIEA"/>
<proteinExistence type="predicted"/>
<keyword evidence="2" id="KW-0472">Membrane</keyword>
<keyword evidence="2" id="KW-0812">Transmembrane</keyword>
<evidence type="ECO:0000256" key="2">
    <source>
        <dbReference type="SAM" id="Phobius"/>
    </source>
</evidence>
<feature type="compositionally biased region" description="Basic and acidic residues" evidence="1">
    <location>
        <begin position="764"/>
        <end position="774"/>
    </location>
</feature>
<dbReference type="AlphaFoldDB" id="A0A0M3QHU8"/>